<protein>
    <recommendedName>
        <fullName evidence="2">C2H2-type domain-containing protein</fullName>
    </recommendedName>
</protein>
<sequence>MGLSVYESLTCNVCDRSFYNRKSLEQHQQKKRHFGCSACDTLFPSVMQLEHHKEEFDHWSDSETSALTCHYHHHHNCHEADDDFDDDDDSYIESCEEMERLL</sequence>
<keyword evidence="1" id="KW-0863">Zinc-finger</keyword>
<dbReference type="EMBL" id="JBBCAQ010000037">
    <property type="protein sequence ID" value="KAK7573633.1"/>
    <property type="molecule type" value="Genomic_DNA"/>
</dbReference>
<reference evidence="3 4" key="1">
    <citation type="submission" date="2024-03" db="EMBL/GenBank/DDBJ databases">
        <title>Adaptation during the transition from Ophiocordyceps entomopathogen to insect associate is accompanied by gene loss and intensified selection.</title>
        <authorList>
            <person name="Ward C.M."/>
            <person name="Onetto C.A."/>
            <person name="Borneman A.R."/>
        </authorList>
    </citation>
    <scope>NUCLEOTIDE SEQUENCE [LARGE SCALE GENOMIC DNA]</scope>
    <source>
        <strain evidence="3">AWRI1</strain>
        <tissue evidence="3">Single Adult Female</tissue>
    </source>
</reference>
<organism evidence="3 4">
    <name type="scientific">Parthenolecanium corni</name>
    <dbReference type="NCBI Taxonomy" id="536013"/>
    <lineage>
        <taxon>Eukaryota</taxon>
        <taxon>Metazoa</taxon>
        <taxon>Ecdysozoa</taxon>
        <taxon>Arthropoda</taxon>
        <taxon>Hexapoda</taxon>
        <taxon>Insecta</taxon>
        <taxon>Pterygota</taxon>
        <taxon>Neoptera</taxon>
        <taxon>Paraneoptera</taxon>
        <taxon>Hemiptera</taxon>
        <taxon>Sternorrhyncha</taxon>
        <taxon>Coccoidea</taxon>
        <taxon>Coccidae</taxon>
        <taxon>Parthenolecanium</taxon>
    </lineage>
</organism>
<dbReference type="Proteomes" id="UP001367676">
    <property type="component" value="Unassembled WGS sequence"/>
</dbReference>
<dbReference type="SUPFAM" id="SSF57667">
    <property type="entry name" value="beta-beta-alpha zinc fingers"/>
    <property type="match status" value="1"/>
</dbReference>
<dbReference type="PROSITE" id="PS50157">
    <property type="entry name" value="ZINC_FINGER_C2H2_2"/>
    <property type="match status" value="1"/>
</dbReference>
<dbReference type="InterPro" id="IPR013087">
    <property type="entry name" value="Znf_C2H2_type"/>
</dbReference>
<accession>A0AAN9T844</accession>
<dbReference type="PROSITE" id="PS00028">
    <property type="entry name" value="ZINC_FINGER_C2H2_1"/>
    <property type="match status" value="1"/>
</dbReference>
<feature type="domain" description="C2H2-type" evidence="2">
    <location>
        <begin position="9"/>
        <end position="38"/>
    </location>
</feature>
<comment type="caution">
    <text evidence="3">The sequence shown here is derived from an EMBL/GenBank/DDBJ whole genome shotgun (WGS) entry which is preliminary data.</text>
</comment>
<dbReference type="SMART" id="SM00355">
    <property type="entry name" value="ZnF_C2H2"/>
    <property type="match status" value="2"/>
</dbReference>
<dbReference type="GO" id="GO:0008270">
    <property type="term" value="F:zinc ion binding"/>
    <property type="evidence" value="ECO:0007669"/>
    <property type="project" value="UniProtKB-KW"/>
</dbReference>
<dbReference type="InterPro" id="IPR036236">
    <property type="entry name" value="Znf_C2H2_sf"/>
</dbReference>
<name>A0AAN9T844_9HEMI</name>
<evidence type="ECO:0000313" key="4">
    <source>
        <dbReference type="Proteomes" id="UP001367676"/>
    </source>
</evidence>
<keyword evidence="1" id="KW-0479">Metal-binding</keyword>
<keyword evidence="1" id="KW-0862">Zinc</keyword>
<keyword evidence="4" id="KW-1185">Reference proteome</keyword>
<evidence type="ECO:0000313" key="3">
    <source>
        <dbReference type="EMBL" id="KAK7573633.1"/>
    </source>
</evidence>
<evidence type="ECO:0000259" key="2">
    <source>
        <dbReference type="PROSITE" id="PS50157"/>
    </source>
</evidence>
<gene>
    <name evidence="3" type="ORF">V9T40_010824</name>
</gene>
<evidence type="ECO:0000256" key="1">
    <source>
        <dbReference type="PROSITE-ProRule" id="PRU00042"/>
    </source>
</evidence>
<dbReference type="AlphaFoldDB" id="A0AAN9T844"/>
<dbReference type="Gene3D" id="3.30.160.60">
    <property type="entry name" value="Classic Zinc Finger"/>
    <property type="match status" value="1"/>
</dbReference>
<proteinExistence type="predicted"/>
<dbReference type="Pfam" id="PF12874">
    <property type="entry name" value="zf-met"/>
    <property type="match status" value="1"/>
</dbReference>